<evidence type="ECO:0000313" key="2">
    <source>
        <dbReference type="EMBL" id="KMQ94366.1"/>
    </source>
</evidence>
<dbReference type="OrthoDB" id="7700328at2759"/>
<feature type="region of interest" description="Disordered" evidence="1">
    <location>
        <begin position="417"/>
        <end position="453"/>
    </location>
</feature>
<protein>
    <submittedName>
        <fullName evidence="2">Ephexin-1</fullName>
    </submittedName>
</protein>
<dbReference type="Proteomes" id="UP000036403">
    <property type="component" value="Unassembled WGS sequence"/>
</dbReference>
<keyword evidence="3" id="KW-1185">Reference proteome</keyword>
<proteinExistence type="predicted"/>
<accession>A0A0J7KVM8</accession>
<sequence length="748" mass="82819">MSPSPTANRSFLHGSGKAALISDRVVYATLDSLALKRTRLPLQLLPVDSDNVADKTEKSDKEKRLVNGKTSPKRPTYKVKSGASHQWKSYSKCQAFSSTKSENQSTTCATRISDSATKCNFENIPKEKIQTRTNATEAIEKTIESLSSTSPFTKEESCIQDFRSDNNDDLKYPQIERKNIAITENQREKEKCCIERKDSNSSSDYEKMDIVDCKASIFDGTTKIDPAMPNTTILEPLTHIYKIEKNIPVASKIAAKSRSVNDLAIRETTYENPLEYLKQDAESATSDEDDDSSSRYKKKKRRFTRNVLHYVPRHLVKQPKKKKSKKKYVLSSSLSSLQMTPFSKTRDTCARTRSLSREELKGVIISSPTNFVHVASATNPSLVRDTVGSGCLEQVVITHQQICATLPLLVGKDERRKSANAENASRSKVAAGMSPDVISKQSKEDQSAVESVADKSDRVNYAEIKSDFSRDLQAAKVLASGQEVVKTAIENQADSPDEGEMYEPVCESSPRAPPRANCSFLWSNHRAKNFPDKSDASATCHATKENDEGVDSEEYDDIGPSNFVAQAESDYDDVGPPMARLEVEEISAADAKDCDEIYDDVMPPSFKQDGLTVVDESDYLIPEIGEEVASSREPLVKLRATFKGRAARTSSRFAPGTTGDDRYFTSTNNEYSSVDCESHLSEEERDELGVYDDVGLPPGEERVNSLYAGSTPGSVLGLTSMNGKESEWEDLEEVSSASRCPCQTNDPW</sequence>
<feature type="region of interest" description="Disordered" evidence="1">
    <location>
        <begin position="532"/>
        <end position="558"/>
    </location>
</feature>
<feature type="compositionally biased region" description="Polar residues" evidence="1">
    <location>
        <begin position="735"/>
        <end position="748"/>
    </location>
</feature>
<name>A0A0J7KVM8_LASNI</name>
<feature type="compositionally biased region" description="Basic and acidic residues" evidence="1">
    <location>
        <begin position="441"/>
        <end position="453"/>
    </location>
</feature>
<feature type="region of interest" description="Disordered" evidence="1">
    <location>
        <begin position="720"/>
        <end position="748"/>
    </location>
</feature>
<gene>
    <name evidence="2" type="ORF">RF55_5487</name>
</gene>
<dbReference type="AlphaFoldDB" id="A0A0J7KVM8"/>
<evidence type="ECO:0000313" key="3">
    <source>
        <dbReference type="Proteomes" id="UP000036403"/>
    </source>
</evidence>
<reference evidence="2 3" key="1">
    <citation type="submission" date="2015-04" db="EMBL/GenBank/DDBJ databases">
        <title>Lasius niger genome sequencing.</title>
        <authorList>
            <person name="Konorov E.A."/>
            <person name="Nikitin M.A."/>
            <person name="Kirill M.V."/>
            <person name="Chang P."/>
        </authorList>
    </citation>
    <scope>NUCLEOTIDE SEQUENCE [LARGE SCALE GENOMIC DNA]</scope>
    <source>
        <tissue evidence="2">Whole</tissue>
    </source>
</reference>
<dbReference type="STRING" id="67767.A0A0J7KVM8"/>
<organism evidence="2 3">
    <name type="scientific">Lasius niger</name>
    <name type="common">Black garden ant</name>
    <dbReference type="NCBI Taxonomy" id="67767"/>
    <lineage>
        <taxon>Eukaryota</taxon>
        <taxon>Metazoa</taxon>
        <taxon>Ecdysozoa</taxon>
        <taxon>Arthropoda</taxon>
        <taxon>Hexapoda</taxon>
        <taxon>Insecta</taxon>
        <taxon>Pterygota</taxon>
        <taxon>Neoptera</taxon>
        <taxon>Endopterygota</taxon>
        <taxon>Hymenoptera</taxon>
        <taxon>Apocrita</taxon>
        <taxon>Aculeata</taxon>
        <taxon>Formicoidea</taxon>
        <taxon>Formicidae</taxon>
        <taxon>Formicinae</taxon>
        <taxon>Lasius</taxon>
        <taxon>Lasius</taxon>
    </lineage>
</organism>
<evidence type="ECO:0000256" key="1">
    <source>
        <dbReference type="SAM" id="MobiDB-lite"/>
    </source>
</evidence>
<feature type="region of interest" description="Disordered" evidence="1">
    <location>
        <begin position="52"/>
        <end position="82"/>
    </location>
</feature>
<feature type="compositionally biased region" description="Acidic residues" evidence="1">
    <location>
        <begin position="548"/>
        <end position="557"/>
    </location>
</feature>
<dbReference type="PaxDb" id="67767-A0A0J7KVM8"/>
<feature type="compositionally biased region" description="Basic and acidic residues" evidence="1">
    <location>
        <begin position="52"/>
        <end position="65"/>
    </location>
</feature>
<comment type="caution">
    <text evidence="2">The sequence shown here is derived from an EMBL/GenBank/DDBJ whole genome shotgun (WGS) entry which is preliminary data.</text>
</comment>
<dbReference type="EMBL" id="LBMM01002785">
    <property type="protein sequence ID" value="KMQ94366.1"/>
    <property type="molecule type" value="Genomic_DNA"/>
</dbReference>
<feature type="region of interest" description="Disordered" evidence="1">
    <location>
        <begin position="276"/>
        <end position="298"/>
    </location>
</feature>